<dbReference type="RefSeq" id="WP_242604764.1">
    <property type="nucleotide sequence ID" value="NZ_CAAAHP010000008.1"/>
</dbReference>
<evidence type="ECO:0000313" key="2">
    <source>
        <dbReference type="Proteomes" id="UP000254794"/>
    </source>
</evidence>
<dbReference type="Proteomes" id="UP000254794">
    <property type="component" value="Unassembled WGS sequence"/>
</dbReference>
<accession>A0A378KIC0</accession>
<keyword evidence="2" id="KW-1185">Reference proteome</keyword>
<name>A0A378KIC0_9GAMM</name>
<evidence type="ECO:0000313" key="1">
    <source>
        <dbReference type="EMBL" id="STX81524.1"/>
    </source>
</evidence>
<reference evidence="1 2" key="1">
    <citation type="submission" date="2018-06" db="EMBL/GenBank/DDBJ databases">
        <authorList>
            <consortium name="Pathogen Informatics"/>
            <person name="Doyle S."/>
        </authorList>
    </citation>
    <scope>NUCLEOTIDE SEQUENCE [LARGE SCALE GENOMIC DNA]</scope>
    <source>
        <strain evidence="1 2">NCTC13316</strain>
    </source>
</reference>
<proteinExistence type="predicted"/>
<gene>
    <name evidence="1" type="ORF">NCTC13316_03397</name>
</gene>
<dbReference type="EMBL" id="UGOD01000005">
    <property type="protein sequence ID" value="STX81524.1"/>
    <property type="molecule type" value="Genomic_DNA"/>
</dbReference>
<sequence>MPRPRRALNAPKETSSFATRLTLHNRRAGIEALISHAKSGGQLGRSRMKSDNTTLSAGYTAILGFNLRQLTRYLAGEVRPKTVKSIENITKRCILDNEIINPLAA</sequence>
<organism evidence="1 2">
    <name type="scientific">Legionella busanensis</name>
    <dbReference type="NCBI Taxonomy" id="190655"/>
    <lineage>
        <taxon>Bacteria</taxon>
        <taxon>Pseudomonadati</taxon>
        <taxon>Pseudomonadota</taxon>
        <taxon>Gammaproteobacteria</taxon>
        <taxon>Legionellales</taxon>
        <taxon>Legionellaceae</taxon>
        <taxon>Legionella</taxon>
    </lineage>
</organism>
<dbReference type="AlphaFoldDB" id="A0A378KIC0"/>
<protein>
    <submittedName>
        <fullName evidence="1">Transposase IS4</fullName>
    </submittedName>
</protein>